<comment type="caution">
    <text evidence="3">The sequence shown here is derived from an EMBL/GenBank/DDBJ whole genome shotgun (WGS) entry which is preliminary data.</text>
</comment>
<proteinExistence type="predicted"/>
<protein>
    <recommendedName>
        <fullName evidence="5">Sporulation protein YtfJ</fullName>
    </recommendedName>
</protein>
<name>A0ABN2DNG1_9ACTN</name>
<keyword evidence="2" id="KW-0812">Transmembrane</keyword>
<feature type="transmembrane region" description="Helical" evidence="2">
    <location>
        <begin position="97"/>
        <end position="116"/>
    </location>
</feature>
<dbReference type="InterPro" id="IPR014229">
    <property type="entry name" value="Spore_YtfJ"/>
</dbReference>
<dbReference type="Pfam" id="PF09579">
    <property type="entry name" value="Spore_YtfJ"/>
    <property type="match status" value="1"/>
</dbReference>
<feature type="region of interest" description="Disordered" evidence="1">
    <location>
        <begin position="48"/>
        <end position="68"/>
    </location>
</feature>
<reference evidence="3 4" key="1">
    <citation type="journal article" date="2019" name="Int. J. Syst. Evol. Microbiol.">
        <title>The Global Catalogue of Microorganisms (GCM) 10K type strain sequencing project: providing services to taxonomists for standard genome sequencing and annotation.</title>
        <authorList>
            <consortium name="The Broad Institute Genomics Platform"/>
            <consortium name="The Broad Institute Genome Sequencing Center for Infectious Disease"/>
            <person name="Wu L."/>
            <person name="Ma J."/>
        </authorList>
    </citation>
    <scope>NUCLEOTIDE SEQUENCE [LARGE SCALE GENOMIC DNA]</scope>
    <source>
        <strain evidence="3 4">JCM 14304</strain>
    </source>
</reference>
<accession>A0ABN2DNG1</accession>
<evidence type="ECO:0000256" key="2">
    <source>
        <dbReference type="SAM" id="Phobius"/>
    </source>
</evidence>
<evidence type="ECO:0008006" key="5">
    <source>
        <dbReference type="Google" id="ProtNLM"/>
    </source>
</evidence>
<dbReference type="Proteomes" id="UP001500190">
    <property type="component" value="Unassembled WGS sequence"/>
</dbReference>
<evidence type="ECO:0000313" key="4">
    <source>
        <dbReference type="Proteomes" id="UP001500190"/>
    </source>
</evidence>
<evidence type="ECO:0000256" key="1">
    <source>
        <dbReference type="SAM" id="MobiDB-lite"/>
    </source>
</evidence>
<dbReference type="RefSeq" id="WP_344190303.1">
    <property type="nucleotide sequence ID" value="NZ_BAAAND010000004.1"/>
</dbReference>
<gene>
    <name evidence="3" type="ORF">GCM10009742_24850</name>
</gene>
<sequence length="169" mass="17561">MAKRDTSQGDVLDVLRGVVDGVKAGSVFGTPVSHNGFTVLPVARISGGGGGGRGDGSNGRGADGSGGGLGLSARPVGVYVMGEDRVTWSPAVDVTKVILGGQLVGIVALLTLRTLFKLIRDRRRVPQRTQVGEDSVPDRVEDSPQADGAEAPRTSRKFRGVRRSRRSAG</sequence>
<keyword evidence="4" id="KW-1185">Reference proteome</keyword>
<dbReference type="EMBL" id="BAAAND010000004">
    <property type="protein sequence ID" value="GAA1579515.1"/>
    <property type="molecule type" value="Genomic_DNA"/>
</dbReference>
<feature type="compositionally biased region" description="Basic residues" evidence="1">
    <location>
        <begin position="154"/>
        <end position="169"/>
    </location>
</feature>
<organism evidence="3 4">
    <name type="scientific">Kribbella karoonensis</name>
    <dbReference type="NCBI Taxonomy" id="324851"/>
    <lineage>
        <taxon>Bacteria</taxon>
        <taxon>Bacillati</taxon>
        <taxon>Actinomycetota</taxon>
        <taxon>Actinomycetes</taxon>
        <taxon>Propionibacteriales</taxon>
        <taxon>Kribbellaceae</taxon>
        <taxon>Kribbella</taxon>
    </lineage>
</organism>
<evidence type="ECO:0000313" key="3">
    <source>
        <dbReference type="EMBL" id="GAA1579515.1"/>
    </source>
</evidence>
<keyword evidence="2" id="KW-0472">Membrane</keyword>
<keyword evidence="2" id="KW-1133">Transmembrane helix</keyword>
<feature type="region of interest" description="Disordered" evidence="1">
    <location>
        <begin position="127"/>
        <end position="169"/>
    </location>
</feature>